<dbReference type="AlphaFoldDB" id="A0A0F3Q0T5"/>
<feature type="compositionally biased region" description="Basic and acidic residues" evidence="1">
    <location>
        <begin position="59"/>
        <end position="69"/>
    </location>
</feature>
<dbReference type="PATRIC" id="fig|1359157.3.peg.374"/>
<comment type="caution">
    <text evidence="2">The sequence shown here is derived from an EMBL/GenBank/DDBJ whole genome shotgun (WGS) entry which is preliminary data.</text>
</comment>
<gene>
    <name evidence="2" type="ORF">APHCRT_0691</name>
</gene>
<name>A0A0F3Q0T5_ANAPH</name>
<evidence type="ECO:0000256" key="1">
    <source>
        <dbReference type="SAM" id="MobiDB-lite"/>
    </source>
</evidence>
<feature type="region of interest" description="Disordered" evidence="1">
    <location>
        <begin position="50"/>
        <end position="69"/>
    </location>
</feature>
<accession>A0A0F3Q0T5</accession>
<proteinExistence type="predicted"/>
<evidence type="ECO:0000313" key="3">
    <source>
        <dbReference type="Proteomes" id="UP000033722"/>
    </source>
</evidence>
<dbReference type="EMBL" id="LAOD01000016">
    <property type="protein sequence ID" value="KJV86250.1"/>
    <property type="molecule type" value="Genomic_DNA"/>
</dbReference>
<sequence>MLFDFKKMLSYEFLKKHRLSYTSVVVFLFYEVLECCIYVDTPHYELWTSNQDNSCGGDSQKREQHTHYN</sequence>
<dbReference type="Proteomes" id="UP000033722">
    <property type="component" value="Unassembled WGS sequence"/>
</dbReference>
<organism evidence="2 3">
    <name type="scientific">Anaplasma phagocytophilum str. CRT53-1</name>
    <dbReference type="NCBI Taxonomy" id="1359157"/>
    <lineage>
        <taxon>Bacteria</taxon>
        <taxon>Pseudomonadati</taxon>
        <taxon>Pseudomonadota</taxon>
        <taxon>Alphaproteobacteria</taxon>
        <taxon>Rickettsiales</taxon>
        <taxon>Anaplasmataceae</taxon>
        <taxon>Anaplasma</taxon>
        <taxon>phagocytophilum group</taxon>
    </lineage>
</organism>
<reference evidence="2 3" key="1">
    <citation type="submission" date="2015-01" db="EMBL/GenBank/DDBJ databases">
        <title>Genome Sequencing of Rickettsiales.</title>
        <authorList>
            <person name="Daugherty S.C."/>
            <person name="Su Q."/>
            <person name="Abolude K."/>
            <person name="Beier-Sexton M."/>
            <person name="Carlyon J.A."/>
            <person name="Carter R."/>
            <person name="Day N.P."/>
            <person name="Dumler S.J."/>
            <person name="Dyachenko V."/>
            <person name="Godinez A."/>
            <person name="Kurtti T.J."/>
            <person name="Lichay M."/>
            <person name="Mullins K.E."/>
            <person name="Ott S."/>
            <person name="Pappas-Brown V."/>
            <person name="Paris D.H."/>
            <person name="Patel P."/>
            <person name="Richards A.L."/>
            <person name="Sadzewicz L."/>
            <person name="Sears K."/>
            <person name="Seidman D."/>
            <person name="Sengamalay N."/>
            <person name="Stenos J."/>
            <person name="Tallon L.J."/>
            <person name="Vincent G."/>
            <person name="Fraser C.M."/>
            <person name="Munderloh U."/>
            <person name="Dunning-Hotopp J.C."/>
        </authorList>
    </citation>
    <scope>NUCLEOTIDE SEQUENCE [LARGE SCALE GENOMIC DNA]</scope>
    <source>
        <strain evidence="2 3">CRT53-1</strain>
    </source>
</reference>
<evidence type="ECO:0000313" key="2">
    <source>
        <dbReference type="EMBL" id="KJV86250.1"/>
    </source>
</evidence>
<protein>
    <submittedName>
        <fullName evidence="2">Uncharacterized protein</fullName>
    </submittedName>
</protein>